<dbReference type="RefSeq" id="WP_148916899.1">
    <property type="nucleotide sequence ID" value="NZ_VSZS01000068.1"/>
</dbReference>
<protein>
    <submittedName>
        <fullName evidence="2">Uncharacterized protein</fullName>
    </submittedName>
</protein>
<evidence type="ECO:0000256" key="1">
    <source>
        <dbReference type="SAM" id="MobiDB-lite"/>
    </source>
</evidence>
<dbReference type="Proteomes" id="UP000323258">
    <property type="component" value="Unassembled WGS sequence"/>
</dbReference>
<reference evidence="2 3" key="1">
    <citation type="submission" date="2019-08" db="EMBL/GenBank/DDBJ databases">
        <authorList>
            <person name="Seo Y.L."/>
        </authorList>
    </citation>
    <scope>NUCLEOTIDE SEQUENCE [LARGE SCALE GENOMIC DNA]</scope>
    <source>
        <strain evidence="2 3">MaA-C15</strain>
    </source>
</reference>
<dbReference type="AlphaFoldDB" id="A0A5D4GSP3"/>
<feature type="region of interest" description="Disordered" evidence="1">
    <location>
        <begin position="57"/>
        <end position="82"/>
    </location>
</feature>
<evidence type="ECO:0000313" key="3">
    <source>
        <dbReference type="Proteomes" id="UP000323258"/>
    </source>
</evidence>
<name>A0A5D4GSP3_9HYPH</name>
<reference evidence="2 3" key="2">
    <citation type="submission" date="2019-09" db="EMBL/GenBank/DDBJ databases">
        <title>Mesorhizobium sp. MaA-C15 isolated from Microcystis aeruginosa.</title>
        <authorList>
            <person name="Jeong S.E."/>
            <person name="Jin H.M."/>
            <person name="Jeon C.O."/>
        </authorList>
    </citation>
    <scope>NUCLEOTIDE SEQUENCE [LARGE SCALE GENOMIC DNA]</scope>
    <source>
        <strain evidence="2 3">MaA-C15</strain>
    </source>
</reference>
<comment type="caution">
    <text evidence="2">The sequence shown here is derived from an EMBL/GenBank/DDBJ whole genome shotgun (WGS) entry which is preliminary data.</text>
</comment>
<dbReference type="OrthoDB" id="8085391at2"/>
<dbReference type="EMBL" id="VSZS01000068">
    <property type="protein sequence ID" value="TYR29590.1"/>
    <property type="molecule type" value="Genomic_DNA"/>
</dbReference>
<sequence>MAGNSNQRFEAIEEPMGGWMVWDNARDFPAEFGEIVLVGLTGSTASEMTEILNDAAKRRPKAQPSRHARSEVIALHLRRSEG</sequence>
<organism evidence="2 3">
    <name type="scientific">Neoaquamicrobium microcysteis</name>
    <dbReference type="NCBI Taxonomy" id="2682781"/>
    <lineage>
        <taxon>Bacteria</taxon>
        <taxon>Pseudomonadati</taxon>
        <taxon>Pseudomonadota</taxon>
        <taxon>Alphaproteobacteria</taxon>
        <taxon>Hyphomicrobiales</taxon>
        <taxon>Phyllobacteriaceae</taxon>
        <taxon>Neoaquamicrobium</taxon>
    </lineage>
</organism>
<feature type="compositionally biased region" description="Basic residues" evidence="1">
    <location>
        <begin position="58"/>
        <end position="67"/>
    </location>
</feature>
<gene>
    <name evidence="2" type="ORF">FY036_22325</name>
</gene>
<proteinExistence type="predicted"/>
<keyword evidence="3" id="KW-1185">Reference proteome</keyword>
<evidence type="ECO:0000313" key="2">
    <source>
        <dbReference type="EMBL" id="TYR29590.1"/>
    </source>
</evidence>
<accession>A0A5D4GSP3</accession>